<dbReference type="RefSeq" id="WP_228849623.1">
    <property type="nucleotide sequence ID" value="NZ_JADCKQ010000012.1"/>
</dbReference>
<name>A0A8J7IKJ4_9RHOB</name>
<dbReference type="InterPro" id="IPR036291">
    <property type="entry name" value="NAD(P)-bd_dom_sf"/>
</dbReference>
<gene>
    <name evidence="3" type="ORF">H1D41_14685</name>
</gene>
<dbReference type="AlphaFoldDB" id="A0A8J7IKJ4"/>
<comment type="similarity">
    <text evidence="1">Belongs to the short-chain dehydrogenases/reductases (SDR) family.</text>
</comment>
<protein>
    <submittedName>
        <fullName evidence="3">SDR family oxidoreductase</fullName>
    </submittedName>
</protein>
<proteinExistence type="inferred from homology"/>
<evidence type="ECO:0000256" key="1">
    <source>
        <dbReference type="ARBA" id="ARBA00006484"/>
    </source>
</evidence>
<keyword evidence="4" id="KW-1185">Reference proteome</keyword>
<accession>A0A8J7IKJ4</accession>
<dbReference type="PRINTS" id="PR00081">
    <property type="entry name" value="GDHRDH"/>
</dbReference>
<evidence type="ECO:0000313" key="4">
    <source>
        <dbReference type="Proteomes" id="UP000640583"/>
    </source>
</evidence>
<dbReference type="Pfam" id="PF00106">
    <property type="entry name" value="adh_short"/>
    <property type="match status" value="1"/>
</dbReference>
<dbReference type="GO" id="GO:0016491">
    <property type="term" value="F:oxidoreductase activity"/>
    <property type="evidence" value="ECO:0007669"/>
    <property type="project" value="UniProtKB-KW"/>
</dbReference>
<evidence type="ECO:0000313" key="3">
    <source>
        <dbReference type="EMBL" id="MBI1494888.1"/>
    </source>
</evidence>
<evidence type="ECO:0000256" key="2">
    <source>
        <dbReference type="ARBA" id="ARBA00023002"/>
    </source>
</evidence>
<dbReference type="EMBL" id="JADCKQ010000012">
    <property type="protein sequence ID" value="MBI1494888.1"/>
    <property type="molecule type" value="Genomic_DNA"/>
</dbReference>
<dbReference type="SUPFAM" id="SSF51735">
    <property type="entry name" value="NAD(P)-binding Rossmann-fold domains"/>
    <property type="match status" value="1"/>
</dbReference>
<comment type="caution">
    <text evidence="3">The sequence shown here is derived from an EMBL/GenBank/DDBJ whole genome shotgun (WGS) entry which is preliminary data.</text>
</comment>
<dbReference type="Proteomes" id="UP000640583">
    <property type="component" value="Unassembled WGS sequence"/>
</dbReference>
<dbReference type="Gene3D" id="3.40.50.720">
    <property type="entry name" value="NAD(P)-binding Rossmann-like Domain"/>
    <property type="match status" value="1"/>
</dbReference>
<dbReference type="PANTHER" id="PTHR42901">
    <property type="entry name" value="ALCOHOL DEHYDROGENASE"/>
    <property type="match status" value="1"/>
</dbReference>
<dbReference type="InterPro" id="IPR002347">
    <property type="entry name" value="SDR_fam"/>
</dbReference>
<dbReference type="PANTHER" id="PTHR42901:SF1">
    <property type="entry name" value="ALCOHOL DEHYDROGENASE"/>
    <property type="match status" value="1"/>
</dbReference>
<keyword evidence="2" id="KW-0560">Oxidoreductase</keyword>
<dbReference type="CDD" id="cd05233">
    <property type="entry name" value="SDR_c"/>
    <property type="match status" value="1"/>
</dbReference>
<sequence>MTETAQKTALITGASRGLGSALALALAPTHHIIAVARTQGGLEDLDDNIKAMGGTATLVPMDLTDEGACEYLGGSLAQRWGGVDLWAHTAIHGAPLTPAAHIDNKDFNKSLAGNVNMTRFLIRAVEPLLRAKQGRAMFFDDTTIGEKFYGSYGATKAAQIAIVKNWQAETINTGPEVLISAPDAMGTGLRARFFPGEDKSALADIHAEATKVLSLLG</sequence>
<reference evidence="3" key="1">
    <citation type="submission" date="2020-10" db="EMBL/GenBank/DDBJ databases">
        <title>Paenihalocynthiibacter styelae gen. nov., sp. nov., isolated from stalked sea squirt Styela clava.</title>
        <authorList>
            <person name="Kim Y.-O."/>
            <person name="Yoon J.-H."/>
        </authorList>
    </citation>
    <scope>NUCLEOTIDE SEQUENCE</scope>
    <source>
        <strain evidence="3">MYP1-1</strain>
    </source>
</reference>
<organism evidence="3 4">
    <name type="scientific">Halocynthiibacter styelae</name>
    <dbReference type="NCBI Taxonomy" id="2761955"/>
    <lineage>
        <taxon>Bacteria</taxon>
        <taxon>Pseudomonadati</taxon>
        <taxon>Pseudomonadota</taxon>
        <taxon>Alphaproteobacteria</taxon>
        <taxon>Rhodobacterales</taxon>
        <taxon>Paracoccaceae</taxon>
        <taxon>Halocynthiibacter</taxon>
    </lineage>
</organism>